<evidence type="ECO:0000313" key="2">
    <source>
        <dbReference type="EMBL" id="GFP57033.1"/>
    </source>
</evidence>
<accession>A0A6V8R346</accession>
<comment type="caution">
    <text evidence="2">The sequence shown here is derived from an EMBL/GenBank/DDBJ whole genome shotgun (WGS) entry which is preliminary data.</text>
</comment>
<protein>
    <submittedName>
        <fullName evidence="2">Uncharacterized protein</fullName>
    </submittedName>
</protein>
<organism evidence="2 3">
    <name type="scientific">Trichoderma asperellum</name>
    <name type="common">Filamentous fungus</name>
    <dbReference type="NCBI Taxonomy" id="101201"/>
    <lineage>
        <taxon>Eukaryota</taxon>
        <taxon>Fungi</taxon>
        <taxon>Dikarya</taxon>
        <taxon>Ascomycota</taxon>
        <taxon>Pezizomycotina</taxon>
        <taxon>Sordariomycetes</taxon>
        <taxon>Hypocreomycetidae</taxon>
        <taxon>Hypocreales</taxon>
        <taxon>Hypocreaceae</taxon>
        <taxon>Trichoderma</taxon>
    </lineage>
</organism>
<dbReference type="EMBL" id="BLZH01000007">
    <property type="protein sequence ID" value="GFP57033.1"/>
    <property type="molecule type" value="Genomic_DNA"/>
</dbReference>
<feature type="region of interest" description="Disordered" evidence="1">
    <location>
        <begin position="65"/>
        <end position="95"/>
    </location>
</feature>
<reference evidence="2 3" key="1">
    <citation type="submission" date="2020-07" db="EMBL/GenBank/DDBJ databases">
        <title>Trichoderma asperellum IC-1 whole genome shotgun sequence.</title>
        <authorList>
            <person name="Kanamasa S."/>
            <person name="Takahashi H."/>
        </authorList>
    </citation>
    <scope>NUCLEOTIDE SEQUENCE [LARGE SCALE GENOMIC DNA]</scope>
    <source>
        <strain evidence="2 3">IC-1</strain>
    </source>
</reference>
<dbReference type="AlphaFoldDB" id="A0A6V8R346"/>
<proteinExistence type="predicted"/>
<evidence type="ECO:0000313" key="3">
    <source>
        <dbReference type="Proteomes" id="UP000517252"/>
    </source>
</evidence>
<name>A0A6V8R346_TRIAP</name>
<feature type="region of interest" description="Disordered" evidence="1">
    <location>
        <begin position="1"/>
        <end position="37"/>
    </location>
</feature>
<feature type="compositionally biased region" description="Acidic residues" evidence="1">
    <location>
        <begin position="9"/>
        <end position="24"/>
    </location>
</feature>
<evidence type="ECO:0000256" key="1">
    <source>
        <dbReference type="SAM" id="MobiDB-lite"/>
    </source>
</evidence>
<sequence length="117" mass="13702">MKLEWKLYDEEEEEDEDDREEENEMERRCSEDPTICKNGDPSHAVARSCCRFWSNKTASQARFAPLSGRPEQGFREHVNRGGQVWSPQKRQRERPHALIPPRQRSNCCSPNDDVISI</sequence>
<gene>
    <name evidence="2" type="ORF">TASIC1_0007052500</name>
</gene>
<dbReference type="Proteomes" id="UP000517252">
    <property type="component" value="Unassembled WGS sequence"/>
</dbReference>